<accession>A0A8H5FZD5</accession>
<evidence type="ECO:0000256" key="1">
    <source>
        <dbReference type="SAM" id="Coils"/>
    </source>
</evidence>
<dbReference type="EMBL" id="JAACJM010000060">
    <property type="protein sequence ID" value="KAF5354372.1"/>
    <property type="molecule type" value="Genomic_DNA"/>
</dbReference>
<keyword evidence="3" id="KW-1185">Reference proteome</keyword>
<evidence type="ECO:0000313" key="3">
    <source>
        <dbReference type="Proteomes" id="UP000559256"/>
    </source>
</evidence>
<dbReference type="AlphaFoldDB" id="A0A8H5FZD5"/>
<dbReference type="Proteomes" id="UP000559256">
    <property type="component" value="Unassembled WGS sequence"/>
</dbReference>
<name>A0A8H5FZD5_9AGAR</name>
<keyword evidence="1" id="KW-0175">Coiled coil</keyword>
<protein>
    <submittedName>
        <fullName evidence="2">Uncharacterized protein</fullName>
    </submittedName>
</protein>
<reference evidence="2 3" key="1">
    <citation type="journal article" date="2020" name="ISME J.">
        <title>Uncovering the hidden diversity of litter-decomposition mechanisms in mushroom-forming fungi.</title>
        <authorList>
            <person name="Floudas D."/>
            <person name="Bentzer J."/>
            <person name="Ahren D."/>
            <person name="Johansson T."/>
            <person name="Persson P."/>
            <person name="Tunlid A."/>
        </authorList>
    </citation>
    <scope>NUCLEOTIDE SEQUENCE [LARGE SCALE GENOMIC DNA]</scope>
    <source>
        <strain evidence="2 3">CBS 291.85</strain>
    </source>
</reference>
<gene>
    <name evidence="2" type="ORF">D9758_010772</name>
</gene>
<comment type="caution">
    <text evidence="2">The sequence shown here is derived from an EMBL/GenBank/DDBJ whole genome shotgun (WGS) entry which is preliminary data.</text>
</comment>
<feature type="coiled-coil region" evidence="1">
    <location>
        <begin position="24"/>
        <end position="51"/>
    </location>
</feature>
<organism evidence="2 3">
    <name type="scientific">Tetrapyrgos nigripes</name>
    <dbReference type="NCBI Taxonomy" id="182062"/>
    <lineage>
        <taxon>Eukaryota</taxon>
        <taxon>Fungi</taxon>
        <taxon>Dikarya</taxon>
        <taxon>Basidiomycota</taxon>
        <taxon>Agaricomycotina</taxon>
        <taxon>Agaricomycetes</taxon>
        <taxon>Agaricomycetidae</taxon>
        <taxon>Agaricales</taxon>
        <taxon>Marasmiineae</taxon>
        <taxon>Marasmiaceae</taxon>
        <taxon>Tetrapyrgos</taxon>
    </lineage>
</organism>
<proteinExistence type="predicted"/>
<sequence length="188" mass="21861">MSSFNLESVVEQSRTQTRHITTLVKEATRNHADLEELAKTAEEQAVYLNERYKCRRRIINELSHHVVDVLVTDFKRRVLYHLAIFTTLLVEAASIVAAHNARYAIIGYLQGDYKGIRQHSERLKKWRQDTDALLKDAQQEWSQRRNGRANIEVRDTSFNQVAGNQYNRRRDETACGWNVSGGRITNNF</sequence>
<evidence type="ECO:0000313" key="2">
    <source>
        <dbReference type="EMBL" id="KAF5354372.1"/>
    </source>
</evidence>